<comment type="similarity">
    <text evidence="5">Belongs to the zinc-containing alcohol dehydrogenase family.</text>
</comment>
<dbReference type="InterPro" id="IPR024078">
    <property type="entry name" value="LmbE-like_dom_sf"/>
</dbReference>
<accession>A0ABM7J3N3</accession>
<protein>
    <recommendedName>
        <fullName evidence="6">Enoyl reductase (ER) domain-containing protein</fullName>
    </recommendedName>
</protein>
<sequence length="568" mass="59238">MLVPHPDDPEYGVCAAVAKWTSAGKTVHYALASRGEVGIAGMAPEEAGPLREGEQRRSAAIVGVDDVQFWDFPDSNIRDTPELRAKIAETIVALRPDVVITLYSGPSWAPDAPNQRDHIEFAHAVAAAYDSLADPPAWLFENGPDPTHCEVVDGYTDVAVNSLAAHEVYLSVLDPETPVVEQARRQVESSTPPIPGLGERTVGFILKRPSGTGRARPTIAPVRAVVYSEVGVLPTVVEVADPECPDDGVVIEVAATGLCRSDWHAWRGHDPVGLPIIPGHEFAGTIVAVGDDVSGWQVGDRVTAPFVLGCGRCEFCVAGDAQVCPDQEQPGFTLPGSFAQQVAVPRAQANLVRLPDEVSFASAASLGCRFATSFRALVTHGEVACGQWVAVYGCGGVGLSAVMIAKAFGANVIAVDVSEAALAAVRDLGADEIVNSSESADIAIEVVARTGGGAHIGVDALGHPDLAAASVSSLRRRGRHIQVGLLLGDAALTAFPMDRVIAQELAILGSHGMPAVDYPAMLDLIASGALDPERLVTRRIGLDEAGAAMAGMDDPAAGMTIVEPTRGG</sequence>
<dbReference type="InterPro" id="IPR020843">
    <property type="entry name" value="ER"/>
</dbReference>
<evidence type="ECO:0000313" key="8">
    <source>
        <dbReference type="Proteomes" id="UP000466683"/>
    </source>
</evidence>
<dbReference type="Gene3D" id="3.40.50.10320">
    <property type="entry name" value="LmbE-like"/>
    <property type="match status" value="1"/>
</dbReference>
<dbReference type="CDD" id="cd08260">
    <property type="entry name" value="Zn_ADH6"/>
    <property type="match status" value="1"/>
</dbReference>
<keyword evidence="8" id="KW-1185">Reference proteome</keyword>
<dbReference type="PANTHER" id="PTHR43401:SF5">
    <property type="entry name" value="ALCOHOL DEHYDROGENASE-RELATED"/>
    <property type="match status" value="1"/>
</dbReference>
<dbReference type="InterPro" id="IPR002328">
    <property type="entry name" value="ADH_Zn_CS"/>
</dbReference>
<dbReference type="Pfam" id="PF08240">
    <property type="entry name" value="ADH_N"/>
    <property type="match status" value="1"/>
</dbReference>
<dbReference type="InterPro" id="IPR050129">
    <property type="entry name" value="Zn_alcohol_dh"/>
</dbReference>
<name>A0ABM7J3N3_9MYCO</name>
<dbReference type="EMBL" id="AP022579">
    <property type="protein sequence ID" value="BBX93815.1"/>
    <property type="molecule type" value="Genomic_DNA"/>
</dbReference>
<evidence type="ECO:0000256" key="3">
    <source>
        <dbReference type="ARBA" id="ARBA00022833"/>
    </source>
</evidence>
<dbReference type="InterPro" id="IPR011032">
    <property type="entry name" value="GroES-like_sf"/>
</dbReference>
<dbReference type="PANTHER" id="PTHR43401">
    <property type="entry name" value="L-THREONINE 3-DEHYDROGENASE"/>
    <property type="match status" value="1"/>
</dbReference>
<dbReference type="Pfam" id="PF00107">
    <property type="entry name" value="ADH_zinc_N"/>
    <property type="match status" value="1"/>
</dbReference>
<dbReference type="Pfam" id="PF02585">
    <property type="entry name" value="PIG-L"/>
    <property type="match status" value="1"/>
</dbReference>
<evidence type="ECO:0000259" key="6">
    <source>
        <dbReference type="SMART" id="SM00829"/>
    </source>
</evidence>
<comment type="cofactor">
    <cofactor evidence="1 5">
        <name>Zn(2+)</name>
        <dbReference type="ChEBI" id="CHEBI:29105"/>
    </cofactor>
</comment>
<dbReference type="InterPro" id="IPR013154">
    <property type="entry name" value="ADH-like_N"/>
</dbReference>
<dbReference type="PROSITE" id="PS00059">
    <property type="entry name" value="ADH_ZINC"/>
    <property type="match status" value="1"/>
</dbReference>
<feature type="domain" description="Enoyl reductase (ER)" evidence="6">
    <location>
        <begin position="231"/>
        <end position="562"/>
    </location>
</feature>
<organism evidence="7 8">
    <name type="scientific">Mycolicibacterium boenickei</name>
    <dbReference type="NCBI Taxonomy" id="146017"/>
    <lineage>
        <taxon>Bacteria</taxon>
        <taxon>Bacillati</taxon>
        <taxon>Actinomycetota</taxon>
        <taxon>Actinomycetes</taxon>
        <taxon>Mycobacteriales</taxon>
        <taxon>Mycobacteriaceae</taxon>
        <taxon>Mycolicibacterium</taxon>
    </lineage>
</organism>
<dbReference type="InterPro" id="IPR013149">
    <property type="entry name" value="ADH-like_C"/>
</dbReference>
<dbReference type="SMART" id="SM00829">
    <property type="entry name" value="PKS_ER"/>
    <property type="match status" value="1"/>
</dbReference>
<keyword evidence="2 5" id="KW-0479">Metal-binding</keyword>
<gene>
    <name evidence="7" type="ORF">MBOE_54640</name>
</gene>
<keyword evidence="4" id="KW-0560">Oxidoreductase</keyword>
<dbReference type="Proteomes" id="UP000466683">
    <property type="component" value="Chromosome"/>
</dbReference>
<dbReference type="Gene3D" id="3.40.50.720">
    <property type="entry name" value="NAD(P)-binding Rossmann-like Domain"/>
    <property type="match status" value="1"/>
</dbReference>
<dbReference type="SUPFAM" id="SSF50129">
    <property type="entry name" value="GroES-like"/>
    <property type="match status" value="1"/>
</dbReference>
<reference evidence="7 8" key="1">
    <citation type="journal article" date="2019" name="Emerg. Microbes Infect.">
        <title>Comprehensive subspecies identification of 175 nontuberculous mycobacteria species based on 7547 genomic profiles.</title>
        <authorList>
            <person name="Matsumoto Y."/>
            <person name="Kinjo T."/>
            <person name="Motooka D."/>
            <person name="Nabeya D."/>
            <person name="Jung N."/>
            <person name="Uechi K."/>
            <person name="Horii T."/>
            <person name="Iida T."/>
            <person name="Fujita J."/>
            <person name="Nakamura S."/>
        </authorList>
    </citation>
    <scope>NUCLEOTIDE SEQUENCE [LARGE SCALE GENOMIC DNA]</scope>
    <source>
        <strain evidence="7 8">JCM 15653</strain>
    </source>
</reference>
<proteinExistence type="inferred from homology"/>
<dbReference type="Gene3D" id="3.90.180.10">
    <property type="entry name" value="Medium-chain alcohol dehydrogenases, catalytic domain"/>
    <property type="match status" value="1"/>
</dbReference>
<keyword evidence="3 5" id="KW-0862">Zinc</keyword>
<evidence type="ECO:0000313" key="7">
    <source>
        <dbReference type="EMBL" id="BBX93815.1"/>
    </source>
</evidence>
<dbReference type="SUPFAM" id="SSF51735">
    <property type="entry name" value="NAD(P)-binding Rossmann-fold domains"/>
    <property type="match status" value="1"/>
</dbReference>
<dbReference type="InterPro" id="IPR036291">
    <property type="entry name" value="NAD(P)-bd_dom_sf"/>
</dbReference>
<dbReference type="SUPFAM" id="SSF102588">
    <property type="entry name" value="LmbE-like"/>
    <property type="match status" value="1"/>
</dbReference>
<dbReference type="InterPro" id="IPR003737">
    <property type="entry name" value="GlcNAc_PI_deacetylase-related"/>
</dbReference>
<evidence type="ECO:0000256" key="1">
    <source>
        <dbReference type="ARBA" id="ARBA00001947"/>
    </source>
</evidence>
<evidence type="ECO:0000256" key="4">
    <source>
        <dbReference type="ARBA" id="ARBA00023002"/>
    </source>
</evidence>
<evidence type="ECO:0000256" key="2">
    <source>
        <dbReference type="ARBA" id="ARBA00022723"/>
    </source>
</evidence>
<evidence type="ECO:0000256" key="5">
    <source>
        <dbReference type="RuleBase" id="RU361277"/>
    </source>
</evidence>